<gene>
    <name evidence="3" type="primary">orf80c</name>
</gene>
<keyword evidence="3" id="KW-0496">Mitochondrion</keyword>
<name>A0A650GCD6_RAPSA</name>
<reference evidence="3" key="1">
    <citation type="submission" date="2019-06" db="EMBL/GenBank/DDBJ databases">
        <title>Complete mitochondrial genome sequencing of NWB CMS and Normal type.</title>
        <authorList>
            <person name="Zhang L."/>
            <person name="Wang Q."/>
            <person name="Wang Y."/>
        </authorList>
    </citation>
    <scope>NUCLEOTIDE SEQUENCE</scope>
    <source>
        <strain evidence="2">YB-A</strain>
        <strain evidence="3">YB-B</strain>
    </source>
</reference>
<dbReference type="EMBL" id="MN056360">
    <property type="protein sequence ID" value="QGW48381.1"/>
    <property type="molecule type" value="Genomic_DNA"/>
</dbReference>
<organism evidence="3">
    <name type="scientific">Raphanus sativus</name>
    <name type="common">Radish</name>
    <name type="synonym">Raphanus raphanistrum var. sativus</name>
    <dbReference type="NCBI Taxonomy" id="3726"/>
    <lineage>
        <taxon>Eukaryota</taxon>
        <taxon>Viridiplantae</taxon>
        <taxon>Streptophyta</taxon>
        <taxon>Embryophyta</taxon>
        <taxon>Tracheophyta</taxon>
        <taxon>Spermatophyta</taxon>
        <taxon>Magnoliopsida</taxon>
        <taxon>eudicotyledons</taxon>
        <taxon>Gunneridae</taxon>
        <taxon>Pentapetalae</taxon>
        <taxon>rosids</taxon>
        <taxon>malvids</taxon>
        <taxon>Brassicales</taxon>
        <taxon>Brassicaceae</taxon>
        <taxon>Brassiceae</taxon>
        <taxon>Raphanus</taxon>
    </lineage>
</organism>
<accession>A0A650GCD6</accession>
<feature type="region of interest" description="Disordered" evidence="1">
    <location>
        <begin position="1"/>
        <end position="23"/>
    </location>
</feature>
<dbReference type="EMBL" id="MN056359">
    <property type="protein sequence ID" value="QGW48617.1"/>
    <property type="molecule type" value="Genomic_DNA"/>
</dbReference>
<protein>
    <submittedName>
        <fullName evidence="3">Uncharacterized protein</fullName>
    </submittedName>
</protein>
<evidence type="ECO:0000313" key="3">
    <source>
        <dbReference type="EMBL" id="QGW48617.1"/>
    </source>
</evidence>
<evidence type="ECO:0000256" key="1">
    <source>
        <dbReference type="SAM" id="MobiDB-lite"/>
    </source>
</evidence>
<dbReference type="AlphaFoldDB" id="A0A650GCD6"/>
<geneLocation type="mitochondrion" evidence="3"/>
<proteinExistence type="predicted"/>
<sequence length="80" mass="9412">MKTDERIPHPTNTDYASLTEDQEKSKMEMPEIIYPYHMHYRSTITPLCWIFISHPIDSFHLLSLSGNGWSKDPLLYSIEI</sequence>
<evidence type="ECO:0000313" key="2">
    <source>
        <dbReference type="EMBL" id="QGW48381.1"/>
    </source>
</evidence>